<protein>
    <submittedName>
        <fullName evidence="7">LysR family transcriptional regulator</fullName>
    </submittedName>
</protein>
<evidence type="ECO:0000256" key="3">
    <source>
        <dbReference type="ARBA" id="ARBA00023125"/>
    </source>
</evidence>
<evidence type="ECO:0000313" key="8">
    <source>
        <dbReference type="Proteomes" id="UP000712570"/>
    </source>
</evidence>
<dbReference type="InterPro" id="IPR000847">
    <property type="entry name" value="LysR_HTH_N"/>
</dbReference>
<dbReference type="Pfam" id="PF03466">
    <property type="entry name" value="LysR_substrate"/>
    <property type="match status" value="1"/>
</dbReference>
<evidence type="ECO:0000256" key="2">
    <source>
        <dbReference type="ARBA" id="ARBA00023015"/>
    </source>
</evidence>
<dbReference type="InterPro" id="IPR005119">
    <property type="entry name" value="LysR_subst-bd"/>
</dbReference>
<feature type="domain" description="HTH lysR-type" evidence="6">
    <location>
        <begin position="1"/>
        <end position="58"/>
    </location>
</feature>
<keyword evidence="2" id="KW-0805">Transcription regulation</keyword>
<reference evidence="7 8" key="1">
    <citation type="submission" date="2020-03" db="EMBL/GenBank/DDBJ databases">
        <title>Draft genome sequence of environmentally isolated violet-colored cultures.</title>
        <authorList>
            <person name="Wilson H.S."/>
        </authorList>
    </citation>
    <scope>NUCLEOTIDE SEQUENCE [LARGE SCALE GENOMIC DNA]</scope>
    <source>
        <strain evidence="7 8">HSC-16F04</strain>
    </source>
</reference>
<dbReference type="SUPFAM" id="SSF46785">
    <property type="entry name" value="Winged helix' DNA-binding domain"/>
    <property type="match status" value="1"/>
</dbReference>
<dbReference type="PANTHER" id="PTHR30346:SF26">
    <property type="entry name" value="HYDROGEN PEROXIDE-INDUCIBLE GENES ACTIVATOR"/>
    <property type="match status" value="1"/>
</dbReference>
<keyword evidence="8" id="KW-1185">Reference proteome</keyword>
<dbReference type="Gene3D" id="3.40.190.10">
    <property type="entry name" value="Periplasmic binding protein-like II"/>
    <property type="match status" value="2"/>
</dbReference>
<name>A0ABX0KZ70_9NEIS</name>
<accession>A0ABX0KZ70</accession>
<dbReference type="PRINTS" id="PR00039">
    <property type="entry name" value="HTHLYSR"/>
</dbReference>
<keyword evidence="3" id="KW-0238">DNA-binding</keyword>
<dbReference type="PANTHER" id="PTHR30346">
    <property type="entry name" value="TRANSCRIPTIONAL DUAL REGULATOR HCAR-RELATED"/>
    <property type="match status" value="1"/>
</dbReference>
<evidence type="ECO:0000313" key="7">
    <source>
        <dbReference type="EMBL" id="NHQ87537.1"/>
    </source>
</evidence>
<dbReference type="InterPro" id="IPR036388">
    <property type="entry name" value="WH-like_DNA-bd_sf"/>
</dbReference>
<sequence length="278" mass="30403">MDIRQLKAFIVVFEERNITQAAQRLYLSQPTLSATLRQLEDDLGAVLFIRQARGVEATEEARLLYPQARRLVDQAAALSGQFRQRQQRMPLELGIDDDLGESQIERFLSKAAQASSAILLNIQAGCCGDARLAAEESRCEDELFLPLWEEAFVLALPGGHPLLAEPLLEMAHLTQVGWISCPTHSSHQRLLALHGENSLGLSFAAQAGSLTLAARMVAAGLGVALLPESLLVDHPRICIRPLSGPYLTRRVGLCYAAQALEIPAVQALHAFLQSDLLK</sequence>
<organism evidence="7 8">
    <name type="scientific">Iodobacter violaceini</name>
    <dbReference type="NCBI Taxonomy" id="3044271"/>
    <lineage>
        <taxon>Bacteria</taxon>
        <taxon>Pseudomonadati</taxon>
        <taxon>Pseudomonadota</taxon>
        <taxon>Betaproteobacteria</taxon>
        <taxon>Neisseriales</taxon>
        <taxon>Chitinibacteraceae</taxon>
        <taxon>Iodobacter</taxon>
    </lineage>
</organism>
<evidence type="ECO:0000259" key="6">
    <source>
        <dbReference type="PROSITE" id="PS50931"/>
    </source>
</evidence>
<dbReference type="Gene3D" id="1.10.10.10">
    <property type="entry name" value="Winged helix-like DNA-binding domain superfamily/Winged helix DNA-binding domain"/>
    <property type="match status" value="1"/>
</dbReference>
<keyword evidence="4" id="KW-0010">Activator</keyword>
<evidence type="ECO:0000256" key="4">
    <source>
        <dbReference type="ARBA" id="ARBA00023159"/>
    </source>
</evidence>
<comment type="similarity">
    <text evidence="1">Belongs to the LysR transcriptional regulatory family.</text>
</comment>
<evidence type="ECO:0000256" key="1">
    <source>
        <dbReference type="ARBA" id="ARBA00009437"/>
    </source>
</evidence>
<gene>
    <name evidence="7" type="ORF">HA050_15570</name>
</gene>
<comment type="caution">
    <text evidence="7">The sequence shown here is derived from an EMBL/GenBank/DDBJ whole genome shotgun (WGS) entry which is preliminary data.</text>
</comment>
<dbReference type="Pfam" id="PF00126">
    <property type="entry name" value="HTH_1"/>
    <property type="match status" value="1"/>
</dbReference>
<dbReference type="InterPro" id="IPR036390">
    <property type="entry name" value="WH_DNA-bd_sf"/>
</dbReference>
<dbReference type="SUPFAM" id="SSF53850">
    <property type="entry name" value="Periplasmic binding protein-like II"/>
    <property type="match status" value="1"/>
</dbReference>
<dbReference type="PROSITE" id="PS50931">
    <property type="entry name" value="HTH_LYSR"/>
    <property type="match status" value="1"/>
</dbReference>
<keyword evidence="5" id="KW-0804">Transcription</keyword>
<proteinExistence type="inferred from homology"/>
<dbReference type="CDD" id="cd05466">
    <property type="entry name" value="PBP2_LTTR_substrate"/>
    <property type="match status" value="1"/>
</dbReference>
<dbReference type="EMBL" id="JAAOLX010000008">
    <property type="protein sequence ID" value="NHQ87537.1"/>
    <property type="molecule type" value="Genomic_DNA"/>
</dbReference>
<dbReference type="RefSeq" id="WP_166828067.1">
    <property type="nucleotide sequence ID" value="NZ_JAAOLX010000008.1"/>
</dbReference>
<evidence type="ECO:0000256" key="5">
    <source>
        <dbReference type="ARBA" id="ARBA00023163"/>
    </source>
</evidence>
<dbReference type="Proteomes" id="UP000712570">
    <property type="component" value="Unassembled WGS sequence"/>
</dbReference>